<dbReference type="Pfam" id="PF02954">
    <property type="entry name" value="HTH_8"/>
    <property type="match status" value="1"/>
</dbReference>
<dbReference type="Gene3D" id="1.10.10.60">
    <property type="entry name" value="Homeodomain-like"/>
    <property type="match status" value="1"/>
</dbReference>
<proteinExistence type="predicted"/>
<dbReference type="Proteomes" id="UP000464013">
    <property type="component" value="Chromosome"/>
</dbReference>
<dbReference type="EMBL" id="CP035042">
    <property type="protein sequence ID" value="QHC51971.1"/>
    <property type="molecule type" value="Genomic_DNA"/>
</dbReference>
<gene>
    <name evidence="7" type="ORF">EKK97_23430</name>
</gene>
<keyword evidence="2" id="KW-0067">ATP-binding</keyword>
<dbReference type="InterPro" id="IPR027417">
    <property type="entry name" value="P-loop_NTPase"/>
</dbReference>
<dbReference type="InterPro" id="IPR009057">
    <property type="entry name" value="Homeodomain-like_sf"/>
</dbReference>
<dbReference type="GO" id="GO:0043565">
    <property type="term" value="F:sequence-specific DNA binding"/>
    <property type="evidence" value="ECO:0007669"/>
    <property type="project" value="InterPro"/>
</dbReference>
<accession>A0A6I6SRG9</accession>
<dbReference type="Pfam" id="PF00158">
    <property type="entry name" value="Sigma54_activat"/>
    <property type="match status" value="1"/>
</dbReference>
<dbReference type="PROSITE" id="PS00688">
    <property type="entry name" value="SIGMA54_INTERACT_3"/>
    <property type="match status" value="1"/>
</dbReference>
<dbReference type="KEGG" id="htx:EKK97_23430"/>
<keyword evidence="1" id="KW-0547">Nucleotide-binding</keyword>
<evidence type="ECO:0000256" key="4">
    <source>
        <dbReference type="ARBA" id="ARBA00023125"/>
    </source>
</evidence>
<dbReference type="PROSITE" id="PS50045">
    <property type="entry name" value="SIGMA54_INTERACT_4"/>
    <property type="match status" value="1"/>
</dbReference>
<dbReference type="InterPro" id="IPR058031">
    <property type="entry name" value="AAA_lid_NorR"/>
</dbReference>
<keyword evidence="4" id="KW-0238">DNA-binding</keyword>
<protein>
    <submittedName>
        <fullName evidence="7">Sigma-54-dependent Fis family transcriptional regulator</fullName>
    </submittedName>
</protein>
<dbReference type="AlphaFoldDB" id="A0A6I6SRG9"/>
<dbReference type="SMART" id="SM00382">
    <property type="entry name" value="AAA"/>
    <property type="match status" value="1"/>
</dbReference>
<dbReference type="InterPro" id="IPR025943">
    <property type="entry name" value="Sigma_54_int_dom_ATP-bd_2"/>
</dbReference>
<dbReference type="SUPFAM" id="SSF46689">
    <property type="entry name" value="Homeodomain-like"/>
    <property type="match status" value="1"/>
</dbReference>
<evidence type="ECO:0000256" key="3">
    <source>
        <dbReference type="ARBA" id="ARBA00023015"/>
    </source>
</evidence>
<evidence type="ECO:0000313" key="8">
    <source>
        <dbReference type="Proteomes" id="UP000464013"/>
    </source>
</evidence>
<keyword evidence="3" id="KW-0805">Transcription regulation</keyword>
<dbReference type="PANTHER" id="PTHR32071:SF120">
    <property type="entry name" value="TRANSCRIPTIONAL REGULATOR-RELATED"/>
    <property type="match status" value="1"/>
</dbReference>
<reference evidence="7 8" key="1">
    <citation type="submission" date="2019-01" db="EMBL/GenBank/DDBJ databases">
        <title>Complete genome of a denitifying bacterium Halomons sp. BC-M4-5.</title>
        <authorList>
            <person name="Wang L."/>
            <person name="Shao Z."/>
        </authorList>
    </citation>
    <scope>NUCLEOTIDE SEQUENCE [LARGE SCALE GENOMIC DNA]</scope>
    <source>
        <strain evidence="7 8">BC-M4-5</strain>
    </source>
</reference>
<dbReference type="PROSITE" id="PS00676">
    <property type="entry name" value="SIGMA54_INTERACT_2"/>
    <property type="match status" value="1"/>
</dbReference>
<dbReference type="SUPFAM" id="SSF52540">
    <property type="entry name" value="P-loop containing nucleoside triphosphate hydrolases"/>
    <property type="match status" value="1"/>
</dbReference>
<evidence type="ECO:0000259" key="6">
    <source>
        <dbReference type="PROSITE" id="PS50045"/>
    </source>
</evidence>
<dbReference type="CDD" id="cd00009">
    <property type="entry name" value="AAA"/>
    <property type="match status" value="1"/>
</dbReference>
<dbReference type="PRINTS" id="PR01590">
    <property type="entry name" value="HTHFIS"/>
</dbReference>
<dbReference type="Gene3D" id="3.40.50.300">
    <property type="entry name" value="P-loop containing nucleotide triphosphate hydrolases"/>
    <property type="match status" value="1"/>
</dbReference>
<dbReference type="SUPFAM" id="SSF52172">
    <property type="entry name" value="CheY-like"/>
    <property type="match status" value="1"/>
</dbReference>
<dbReference type="GO" id="GO:0006355">
    <property type="term" value="P:regulation of DNA-templated transcription"/>
    <property type="evidence" value="ECO:0007669"/>
    <property type="project" value="InterPro"/>
</dbReference>
<evidence type="ECO:0000256" key="1">
    <source>
        <dbReference type="ARBA" id="ARBA00022741"/>
    </source>
</evidence>
<dbReference type="InterPro" id="IPR002078">
    <property type="entry name" value="Sigma_54_int"/>
</dbReference>
<dbReference type="Pfam" id="PF25601">
    <property type="entry name" value="AAA_lid_14"/>
    <property type="match status" value="1"/>
</dbReference>
<dbReference type="InterPro" id="IPR011006">
    <property type="entry name" value="CheY-like_superfamily"/>
</dbReference>
<dbReference type="Gene3D" id="1.10.8.60">
    <property type="match status" value="1"/>
</dbReference>
<evidence type="ECO:0000313" key="7">
    <source>
        <dbReference type="EMBL" id="QHC51971.1"/>
    </source>
</evidence>
<feature type="domain" description="Sigma-54 factor interaction" evidence="6">
    <location>
        <begin position="142"/>
        <end position="371"/>
    </location>
</feature>
<evidence type="ECO:0000256" key="2">
    <source>
        <dbReference type="ARBA" id="ARBA00022840"/>
    </source>
</evidence>
<dbReference type="FunFam" id="3.40.50.300:FF:000006">
    <property type="entry name" value="DNA-binding transcriptional regulator NtrC"/>
    <property type="match status" value="1"/>
</dbReference>
<keyword evidence="8" id="KW-1185">Reference proteome</keyword>
<dbReference type="InterPro" id="IPR025944">
    <property type="entry name" value="Sigma_54_int_dom_CS"/>
</dbReference>
<dbReference type="InterPro" id="IPR003593">
    <property type="entry name" value="AAA+_ATPase"/>
</dbReference>
<sequence>METQPNIILVDRTSDRSRKIQVALCAQGYFVSPAESLSKAWRIMAKREFDVGLIHLQEEDSTHLPEVENLLLDSGFEWVALIDPRQAMTSALRLALGRMFHSVHQQEDLPGLACLLRHIAKRQAIASRIKQETRLNVSRRCMISHTPGMHRVFEQLRTLAGVDAPVFITGESGTGKELAARAIHELSPRAQAPFVTVNCGAIPASLIQSELFGFERGAFTDAHCRRMGKIEAASGGTLFLDEVSELPYDLQSTFLRFIESRSISRLGSHKETKADVRIVAATNRHVPTLVEEGNFRLDLFYRLNVLEIRIPPLRERKEDIRPLVELFFEQFKQYRPPGLVGFSPQAMALLQEHDWPGNIRELMNTVCRAMLMSDPPYIEAENIPIGNPSKPYRPPSLEQIREQAERNTIISALKRNRHNVAKASREMGISRVTLYRLMDKYDIQRIDDRY</sequence>
<keyword evidence="5" id="KW-0804">Transcription</keyword>
<organism evidence="7 8">
    <name type="scientific">Billgrantia tianxiuensis</name>
    <dbReference type="NCBI Taxonomy" id="2497861"/>
    <lineage>
        <taxon>Bacteria</taxon>
        <taxon>Pseudomonadati</taxon>
        <taxon>Pseudomonadota</taxon>
        <taxon>Gammaproteobacteria</taxon>
        <taxon>Oceanospirillales</taxon>
        <taxon>Halomonadaceae</taxon>
        <taxon>Billgrantia</taxon>
    </lineage>
</organism>
<evidence type="ECO:0000256" key="5">
    <source>
        <dbReference type="ARBA" id="ARBA00023163"/>
    </source>
</evidence>
<dbReference type="PANTHER" id="PTHR32071">
    <property type="entry name" value="TRANSCRIPTIONAL REGULATORY PROTEIN"/>
    <property type="match status" value="1"/>
</dbReference>
<dbReference type="InterPro" id="IPR002197">
    <property type="entry name" value="HTH_Fis"/>
</dbReference>
<dbReference type="GO" id="GO:0005524">
    <property type="term" value="F:ATP binding"/>
    <property type="evidence" value="ECO:0007669"/>
    <property type="project" value="UniProtKB-KW"/>
</dbReference>
<name>A0A6I6SRG9_9GAMM</name>